<dbReference type="PANTHER" id="PTHR45008:SF1">
    <property type="entry name" value="PTS SYSTEM GLUCOSE-SPECIFIC EIIA COMPONENT"/>
    <property type="match status" value="1"/>
</dbReference>
<sequence>MSVQVLSPVTGLAAPISEVPDPVFSQAMVGPGVAVKPEGGAARAVAPVAGTLSTLHPHAFVVTTDDGGRAVLVHLGIDTVKLEGAGFTLHVAKGDRVRAGQEIVTWNPSEVEQQGYSSVCPVVALEVGRQALSDVTDDAGVSAGDPLFTVDS</sequence>
<keyword evidence="5" id="KW-0598">Phosphotransferase system</keyword>
<dbReference type="InterPro" id="IPR011055">
    <property type="entry name" value="Dup_hybrid_motif"/>
</dbReference>
<keyword evidence="6" id="KW-0418">Kinase</keyword>
<keyword evidence="4" id="KW-0808">Transferase</keyword>
<dbReference type="Gene3D" id="2.70.70.10">
    <property type="entry name" value="Glucose Permease (Domain IIA)"/>
    <property type="match status" value="1"/>
</dbReference>
<dbReference type="AlphaFoldDB" id="A0A2T0H1E6"/>
<dbReference type="RefSeq" id="WP_106112041.1">
    <property type="nucleotide sequence ID" value="NZ_PVSR01000001.1"/>
</dbReference>
<comment type="caution">
    <text evidence="8">The sequence shown here is derived from an EMBL/GenBank/DDBJ whole genome shotgun (WGS) entry which is preliminary data.</text>
</comment>
<reference evidence="8 9" key="1">
    <citation type="submission" date="2018-03" db="EMBL/GenBank/DDBJ databases">
        <title>Actinopolyspora mortivallis from Sahara, screening for active biomolecules.</title>
        <authorList>
            <person name="Selama O."/>
            <person name="Wellington E.M.H."/>
            <person name="Hacene H."/>
        </authorList>
    </citation>
    <scope>NUCLEOTIDE SEQUENCE [LARGE SCALE GENOMIC DNA]</scope>
    <source>
        <strain evidence="8 9">M5A</strain>
    </source>
</reference>
<comment type="subcellular location">
    <subcellularLocation>
        <location evidence="1">Cytoplasm</location>
    </subcellularLocation>
</comment>
<evidence type="ECO:0000256" key="5">
    <source>
        <dbReference type="ARBA" id="ARBA00022683"/>
    </source>
</evidence>
<protein>
    <submittedName>
        <fullName evidence="8">PTS glucose transporter subunit IIA</fullName>
    </submittedName>
</protein>
<dbReference type="InterPro" id="IPR001127">
    <property type="entry name" value="PTS_EIIA_1_perm"/>
</dbReference>
<dbReference type="GO" id="GO:0009401">
    <property type="term" value="P:phosphoenolpyruvate-dependent sugar phosphotransferase system"/>
    <property type="evidence" value="ECO:0007669"/>
    <property type="project" value="UniProtKB-KW"/>
</dbReference>
<evidence type="ECO:0000256" key="6">
    <source>
        <dbReference type="ARBA" id="ARBA00022777"/>
    </source>
</evidence>
<evidence type="ECO:0000256" key="2">
    <source>
        <dbReference type="ARBA" id="ARBA00022448"/>
    </source>
</evidence>
<dbReference type="PANTHER" id="PTHR45008">
    <property type="entry name" value="PTS SYSTEM GLUCOSE-SPECIFIC EIIA COMPONENT"/>
    <property type="match status" value="1"/>
</dbReference>
<organism evidence="8 9">
    <name type="scientific">Actinopolyspora mortivallis</name>
    <dbReference type="NCBI Taxonomy" id="33906"/>
    <lineage>
        <taxon>Bacteria</taxon>
        <taxon>Bacillati</taxon>
        <taxon>Actinomycetota</taxon>
        <taxon>Actinomycetes</taxon>
        <taxon>Actinopolysporales</taxon>
        <taxon>Actinopolysporaceae</taxon>
        <taxon>Actinopolyspora</taxon>
    </lineage>
</organism>
<dbReference type="PROSITE" id="PS51093">
    <property type="entry name" value="PTS_EIIA_TYPE_1"/>
    <property type="match status" value="1"/>
</dbReference>
<dbReference type="Pfam" id="PF00358">
    <property type="entry name" value="PTS_EIIA_1"/>
    <property type="match status" value="1"/>
</dbReference>
<dbReference type="Proteomes" id="UP000239352">
    <property type="component" value="Unassembled WGS sequence"/>
</dbReference>
<dbReference type="NCBIfam" id="TIGR00830">
    <property type="entry name" value="PTBA"/>
    <property type="match status" value="1"/>
</dbReference>
<dbReference type="EMBL" id="PVSR01000001">
    <property type="protein sequence ID" value="PRW65172.1"/>
    <property type="molecule type" value="Genomic_DNA"/>
</dbReference>
<evidence type="ECO:0000313" key="9">
    <source>
        <dbReference type="Proteomes" id="UP000239352"/>
    </source>
</evidence>
<dbReference type="PROSITE" id="PS00371">
    <property type="entry name" value="PTS_EIIA_TYPE_1_HIS"/>
    <property type="match status" value="1"/>
</dbReference>
<keyword evidence="3 8" id="KW-0762">Sugar transport</keyword>
<evidence type="ECO:0000256" key="4">
    <source>
        <dbReference type="ARBA" id="ARBA00022679"/>
    </source>
</evidence>
<proteinExistence type="predicted"/>
<evidence type="ECO:0000259" key="7">
    <source>
        <dbReference type="PROSITE" id="PS51093"/>
    </source>
</evidence>
<dbReference type="InterPro" id="IPR050890">
    <property type="entry name" value="PTS_EIIA_component"/>
</dbReference>
<dbReference type="GO" id="GO:0016301">
    <property type="term" value="F:kinase activity"/>
    <property type="evidence" value="ECO:0007669"/>
    <property type="project" value="UniProtKB-KW"/>
</dbReference>
<dbReference type="InParanoid" id="A0A2T0H1E6"/>
<evidence type="ECO:0000256" key="1">
    <source>
        <dbReference type="ARBA" id="ARBA00004496"/>
    </source>
</evidence>
<dbReference type="STRING" id="1050202.GCA_000384035_01093"/>
<keyword evidence="2" id="KW-0813">Transport</keyword>
<dbReference type="SUPFAM" id="SSF51261">
    <property type="entry name" value="Duplicated hybrid motif"/>
    <property type="match status" value="1"/>
</dbReference>
<evidence type="ECO:0000313" key="8">
    <source>
        <dbReference type="EMBL" id="PRW65172.1"/>
    </source>
</evidence>
<gene>
    <name evidence="8" type="ORF">CEP50_01190</name>
</gene>
<feature type="domain" description="PTS EIIA type-1" evidence="7">
    <location>
        <begin position="21"/>
        <end position="126"/>
    </location>
</feature>
<accession>A0A2T0H1E6</accession>
<name>A0A2T0H1E6_ACTMO</name>
<keyword evidence="9" id="KW-1185">Reference proteome</keyword>
<evidence type="ECO:0000256" key="3">
    <source>
        <dbReference type="ARBA" id="ARBA00022597"/>
    </source>
</evidence>
<dbReference type="GO" id="GO:0005737">
    <property type="term" value="C:cytoplasm"/>
    <property type="evidence" value="ECO:0007669"/>
    <property type="project" value="UniProtKB-SubCell"/>
</dbReference>